<accession>A0AAD4NHD2</accession>
<gene>
    <name evidence="1" type="ORF">DdX_02448</name>
</gene>
<evidence type="ECO:0000313" key="2">
    <source>
        <dbReference type="Proteomes" id="UP001201812"/>
    </source>
</evidence>
<sequence>MASIIKNQIIKHLSAFARNLTPDQISVEVLRGKGELRNIELNEAVLTQKLELPPWLKIKRAICNKVTVKVPWTKLKSSPVELYVDEISVIIQLLSSAPTDFRKAASAMTGKSYDLAERVVEGMSLFVLTVDILFESDSFGGSLMFSKLAVESKNRHTWKDEKNLHMTRVHDKQIRQVLFFKQVSWQLLRIEASAHKKAGAAGSEELNGKRRNAINSPLRLITGDGKCRIVIKKDDMTCAMIDGRIEVILEDILWVATLLQVRSAIDFYKHIKDLANAVRKETEKNPFLINQPNQLQKTPLLTPSTRVAVPENEVSKVFKQLDIHQSSHHLHIGKIVLHLFDDSAEHALPENWNTDCGAIQATLYQLSIDYYPAHSVFVDGEFSGRSQWLRYNSPNSFTALASRQLEQHFKLISSNMESSVTERFSRLWPQLNSQNAVIRIKDIVVQCVSEQSTKKEALLDMFCQDKEAKQSIPSNVSFFHLEFTSYFFPASDAYPLPPDSTHLVVGPFEYLVDHRSIRWLVYVFENILNAFEAPQVIPNESELFRPDFRVELIRPRVILTAHEEALDDDPRLPKRFLLNFTKIQCSNFTLINDPALELPIMFKGIGRESLDFVSKSESTLLNVGMLDHLLEKSQPINQDGGILKPRSAHNQWFITVPAVWLSCDFGKSKGFETILVNDICLAGSVVQRSNHIAVMLEPQNTVGVILDHFQFVQLLEMHTKIVALLDQIDLDRQFFAKNLKHLPASTPFALYGLINQIHIRLVLPPGPTPSPYDLNWTKYGMPASATSTSLSSGWLQFLTMTDIHVIVKFICNINKR</sequence>
<dbReference type="AlphaFoldDB" id="A0AAD4NHD2"/>
<proteinExistence type="predicted"/>
<evidence type="ECO:0000313" key="1">
    <source>
        <dbReference type="EMBL" id="KAI1725770.1"/>
    </source>
</evidence>
<dbReference type="PANTHER" id="PTHR22774">
    <property type="entry name" value="CHOREIN N-TERMINAL DOMAIN-CONTAINING PROTEIN"/>
    <property type="match status" value="1"/>
</dbReference>
<dbReference type="EMBL" id="JAKKPZ010000002">
    <property type="protein sequence ID" value="KAI1725770.1"/>
    <property type="molecule type" value="Genomic_DNA"/>
</dbReference>
<reference evidence="1" key="1">
    <citation type="submission" date="2022-01" db="EMBL/GenBank/DDBJ databases">
        <title>Genome Sequence Resource for Two Populations of Ditylenchus destructor, the Migratory Endoparasitic Phytonematode.</title>
        <authorList>
            <person name="Zhang H."/>
            <person name="Lin R."/>
            <person name="Xie B."/>
        </authorList>
    </citation>
    <scope>NUCLEOTIDE SEQUENCE</scope>
    <source>
        <strain evidence="1">BazhouSP</strain>
    </source>
</reference>
<comment type="caution">
    <text evidence="1">The sequence shown here is derived from an EMBL/GenBank/DDBJ whole genome shotgun (WGS) entry which is preliminary data.</text>
</comment>
<protein>
    <submittedName>
        <fullName evidence="1">UHRF1-binding protein 1-like</fullName>
    </submittedName>
</protein>
<dbReference type="PANTHER" id="PTHR22774:SF11">
    <property type="entry name" value="CHOREIN N-TERMINAL DOMAIN-CONTAINING PROTEIN"/>
    <property type="match status" value="1"/>
</dbReference>
<organism evidence="1 2">
    <name type="scientific">Ditylenchus destructor</name>
    <dbReference type="NCBI Taxonomy" id="166010"/>
    <lineage>
        <taxon>Eukaryota</taxon>
        <taxon>Metazoa</taxon>
        <taxon>Ecdysozoa</taxon>
        <taxon>Nematoda</taxon>
        <taxon>Chromadorea</taxon>
        <taxon>Rhabditida</taxon>
        <taxon>Tylenchina</taxon>
        <taxon>Tylenchomorpha</taxon>
        <taxon>Sphaerularioidea</taxon>
        <taxon>Anguinidae</taxon>
        <taxon>Anguininae</taxon>
        <taxon>Ditylenchus</taxon>
    </lineage>
</organism>
<keyword evidence="2" id="KW-1185">Reference proteome</keyword>
<dbReference type="InterPro" id="IPR026728">
    <property type="entry name" value="BLTP3A/B"/>
</dbReference>
<dbReference type="Proteomes" id="UP001201812">
    <property type="component" value="Unassembled WGS sequence"/>
</dbReference>
<name>A0AAD4NHD2_9BILA</name>
<dbReference type="Pfam" id="PF24917">
    <property type="entry name" value="BLTP3A_B"/>
    <property type="match status" value="2"/>
</dbReference>